<sequence length="155" mass="16668">MSIPLRHTTDERSAGRPRHDLGRTLTARIAAILAGRRPATRILDECPRVGTLTLVVADLAAAAAAWSTRLGGHGEPLDPAEFDEPGLAQQFDLGPCPLILFQPTEDTDAGDFLRDHGDGLYTITLRGSTLPTARQWTAHYPLVPLPPPPYALSSS</sequence>
<feature type="region of interest" description="Disordered" evidence="1">
    <location>
        <begin position="1"/>
        <end position="20"/>
    </location>
</feature>
<dbReference type="Gene3D" id="3.10.180.10">
    <property type="entry name" value="2,3-Dihydroxybiphenyl 1,2-Dioxygenase, domain 1"/>
    <property type="match status" value="1"/>
</dbReference>
<evidence type="ECO:0000256" key="1">
    <source>
        <dbReference type="SAM" id="MobiDB-lite"/>
    </source>
</evidence>
<gene>
    <name evidence="2" type="ORF">AVDCRST_MAG18-5214</name>
</gene>
<evidence type="ECO:0000313" key="2">
    <source>
        <dbReference type="EMBL" id="CAA9590829.1"/>
    </source>
</evidence>
<reference evidence="2" key="1">
    <citation type="submission" date="2020-02" db="EMBL/GenBank/DDBJ databases">
        <authorList>
            <person name="Meier V. D."/>
        </authorList>
    </citation>
    <scope>NUCLEOTIDE SEQUENCE</scope>
    <source>
        <strain evidence="2">AVDCRST_MAG18</strain>
    </source>
</reference>
<feature type="compositionally biased region" description="Basic and acidic residues" evidence="1">
    <location>
        <begin position="7"/>
        <end position="20"/>
    </location>
</feature>
<dbReference type="SUPFAM" id="SSF54593">
    <property type="entry name" value="Glyoxalase/Bleomycin resistance protein/Dihydroxybiphenyl dioxygenase"/>
    <property type="match status" value="1"/>
</dbReference>
<accession>A0A6J4VYG6</accession>
<dbReference type="EMBL" id="CADCWN010000418">
    <property type="protein sequence ID" value="CAA9590829.1"/>
    <property type="molecule type" value="Genomic_DNA"/>
</dbReference>
<dbReference type="InterPro" id="IPR029068">
    <property type="entry name" value="Glyas_Bleomycin-R_OHBP_Dase"/>
</dbReference>
<proteinExistence type="predicted"/>
<dbReference type="AlphaFoldDB" id="A0A6J4VYG6"/>
<name>A0A6J4VYG6_9BACT</name>
<protein>
    <submittedName>
        <fullName evidence="2">Uncharacterized protein</fullName>
    </submittedName>
</protein>
<organism evidence="2">
    <name type="scientific">uncultured Thermomicrobiales bacterium</name>
    <dbReference type="NCBI Taxonomy" id="1645740"/>
    <lineage>
        <taxon>Bacteria</taxon>
        <taxon>Pseudomonadati</taxon>
        <taxon>Thermomicrobiota</taxon>
        <taxon>Thermomicrobia</taxon>
        <taxon>Thermomicrobiales</taxon>
        <taxon>environmental samples</taxon>
    </lineage>
</organism>